<dbReference type="HAMAP" id="MF_01925">
    <property type="entry name" value="P5C_reductase"/>
    <property type="match status" value="1"/>
</dbReference>
<name>A0A2P7QVY2_9SPHN</name>
<dbReference type="InterPro" id="IPR053790">
    <property type="entry name" value="P5CR-like_CS"/>
</dbReference>
<keyword evidence="4" id="KW-0028">Amino-acid biosynthesis</keyword>
<keyword evidence="3 4" id="KW-0560">Oxidoreductase</keyword>
<dbReference type="OrthoDB" id="9805754at2"/>
<reference evidence="8 9" key="1">
    <citation type="submission" date="2018-03" db="EMBL/GenBank/DDBJ databases">
        <title>The draft genome of Sphingosinicella sp. GL-C-18.</title>
        <authorList>
            <person name="Liu L."/>
            <person name="Li L."/>
            <person name="Liang L."/>
            <person name="Zhang X."/>
            <person name="Wang T."/>
        </authorList>
    </citation>
    <scope>NUCLEOTIDE SEQUENCE [LARGE SCALE GENOMIC DNA]</scope>
    <source>
        <strain evidence="8 9">GL-C-18</strain>
    </source>
</reference>
<dbReference type="Pfam" id="PF14748">
    <property type="entry name" value="P5CR_dimer"/>
    <property type="match status" value="1"/>
</dbReference>
<evidence type="ECO:0000256" key="3">
    <source>
        <dbReference type="ARBA" id="ARBA00023002"/>
    </source>
</evidence>
<dbReference type="GO" id="GO:0005737">
    <property type="term" value="C:cytoplasm"/>
    <property type="evidence" value="ECO:0007669"/>
    <property type="project" value="UniProtKB-SubCell"/>
</dbReference>
<dbReference type="EC" id="1.5.1.2" evidence="4"/>
<sequence>MTLFEGPIWLIGCGNMAGAMLEGWLRAGADPRSFTAVRPSGKPVADGVRVLTALPEDEVPALVLLGVKPQKLDEVAPSLAPALAAETILVSILAGVELGALRARFPAPATIVKAMPNLPVALGKGVIELLSDSTDTAARDRVERLMAALGHVEWFEDEAGFNIASGLTGAAPAFLFRFLDALAGAATELGLAPDQAARLAARMAEGAAALAAGSDATPSELARRVASPGGTTEAGLKVLDSGEGLKPLMLRTLDASRRREAELAAVARRG</sequence>
<dbReference type="EMBL" id="PXYI01000002">
    <property type="protein sequence ID" value="PSJ42128.1"/>
    <property type="molecule type" value="Genomic_DNA"/>
</dbReference>
<feature type="domain" description="Pyrroline-5-carboxylate reductase catalytic N-terminal" evidence="6">
    <location>
        <begin position="8"/>
        <end position="95"/>
    </location>
</feature>
<evidence type="ECO:0000313" key="9">
    <source>
        <dbReference type="Proteomes" id="UP000241167"/>
    </source>
</evidence>
<comment type="subcellular location">
    <subcellularLocation>
        <location evidence="4">Cytoplasm</location>
    </subcellularLocation>
</comment>
<dbReference type="PROSITE" id="PS00521">
    <property type="entry name" value="P5CR"/>
    <property type="match status" value="1"/>
</dbReference>
<evidence type="ECO:0000256" key="5">
    <source>
        <dbReference type="PIRSR" id="PIRSR000193-1"/>
    </source>
</evidence>
<dbReference type="InterPro" id="IPR028939">
    <property type="entry name" value="P5C_Rdtase_cat_N"/>
</dbReference>
<dbReference type="Proteomes" id="UP000241167">
    <property type="component" value="Unassembled WGS sequence"/>
</dbReference>
<dbReference type="PANTHER" id="PTHR11645:SF0">
    <property type="entry name" value="PYRROLINE-5-CARBOXYLATE REDUCTASE 3"/>
    <property type="match status" value="1"/>
</dbReference>
<gene>
    <name evidence="4" type="primary">proC</name>
    <name evidence="8" type="ORF">C7I55_07795</name>
</gene>
<comment type="similarity">
    <text evidence="1 4">Belongs to the pyrroline-5-carboxylate reductase family.</text>
</comment>
<protein>
    <recommendedName>
        <fullName evidence="4">Pyrroline-5-carboxylate reductase</fullName>
        <shortName evidence="4">P5C reductase</shortName>
        <shortName evidence="4">P5CR</shortName>
        <ecNumber evidence="4">1.5.1.2</ecNumber>
    </recommendedName>
    <alternativeName>
        <fullName evidence="4">PCA reductase</fullName>
    </alternativeName>
</protein>
<evidence type="ECO:0000256" key="2">
    <source>
        <dbReference type="ARBA" id="ARBA00022857"/>
    </source>
</evidence>
<organism evidence="8 9">
    <name type="scientific">Allosphingosinicella deserti</name>
    <dbReference type="NCBI Taxonomy" id="2116704"/>
    <lineage>
        <taxon>Bacteria</taxon>
        <taxon>Pseudomonadati</taxon>
        <taxon>Pseudomonadota</taxon>
        <taxon>Alphaproteobacteria</taxon>
        <taxon>Sphingomonadales</taxon>
        <taxon>Sphingomonadaceae</taxon>
        <taxon>Allosphingosinicella</taxon>
    </lineage>
</organism>
<comment type="pathway">
    <text evidence="4">Amino-acid biosynthesis; L-proline biosynthesis; L-proline from L-glutamate 5-semialdehyde: step 1/1.</text>
</comment>
<keyword evidence="4" id="KW-0641">Proline biosynthesis</keyword>
<evidence type="ECO:0000256" key="4">
    <source>
        <dbReference type="HAMAP-Rule" id="MF_01925"/>
    </source>
</evidence>
<dbReference type="SUPFAM" id="SSF51735">
    <property type="entry name" value="NAD(P)-binding Rossmann-fold domains"/>
    <property type="match status" value="1"/>
</dbReference>
<dbReference type="InterPro" id="IPR008927">
    <property type="entry name" value="6-PGluconate_DH-like_C_sf"/>
</dbReference>
<evidence type="ECO:0000259" key="6">
    <source>
        <dbReference type="Pfam" id="PF03807"/>
    </source>
</evidence>
<comment type="caution">
    <text evidence="8">The sequence shown here is derived from an EMBL/GenBank/DDBJ whole genome shotgun (WGS) entry which is preliminary data.</text>
</comment>
<keyword evidence="4" id="KW-0963">Cytoplasm</keyword>
<dbReference type="RefSeq" id="WP_106512296.1">
    <property type="nucleotide sequence ID" value="NZ_PXYI01000002.1"/>
</dbReference>
<dbReference type="Gene3D" id="1.10.3730.10">
    <property type="entry name" value="ProC C-terminal domain-like"/>
    <property type="match status" value="1"/>
</dbReference>
<comment type="catalytic activity">
    <reaction evidence="4">
        <text>L-proline + NADP(+) = (S)-1-pyrroline-5-carboxylate + NADPH + 2 H(+)</text>
        <dbReference type="Rhea" id="RHEA:14109"/>
        <dbReference type="ChEBI" id="CHEBI:15378"/>
        <dbReference type="ChEBI" id="CHEBI:17388"/>
        <dbReference type="ChEBI" id="CHEBI:57783"/>
        <dbReference type="ChEBI" id="CHEBI:58349"/>
        <dbReference type="ChEBI" id="CHEBI:60039"/>
        <dbReference type="EC" id="1.5.1.2"/>
    </reaction>
</comment>
<comment type="function">
    <text evidence="4">Catalyzes the reduction of 1-pyrroline-5-carboxylate (PCA) to L-proline.</text>
</comment>
<evidence type="ECO:0000256" key="1">
    <source>
        <dbReference type="ARBA" id="ARBA00005525"/>
    </source>
</evidence>
<dbReference type="GO" id="GO:0004735">
    <property type="term" value="F:pyrroline-5-carboxylate reductase activity"/>
    <property type="evidence" value="ECO:0007669"/>
    <property type="project" value="UniProtKB-UniRule"/>
</dbReference>
<comment type="catalytic activity">
    <reaction evidence="4">
        <text>L-proline + NAD(+) = (S)-1-pyrroline-5-carboxylate + NADH + 2 H(+)</text>
        <dbReference type="Rhea" id="RHEA:14105"/>
        <dbReference type="ChEBI" id="CHEBI:15378"/>
        <dbReference type="ChEBI" id="CHEBI:17388"/>
        <dbReference type="ChEBI" id="CHEBI:57540"/>
        <dbReference type="ChEBI" id="CHEBI:57945"/>
        <dbReference type="ChEBI" id="CHEBI:60039"/>
        <dbReference type="EC" id="1.5.1.2"/>
    </reaction>
</comment>
<dbReference type="InterPro" id="IPR000304">
    <property type="entry name" value="Pyrroline-COOH_reductase"/>
</dbReference>
<proteinExistence type="inferred from homology"/>
<keyword evidence="2 4" id="KW-0521">NADP</keyword>
<dbReference type="GO" id="GO:0055129">
    <property type="term" value="P:L-proline biosynthetic process"/>
    <property type="evidence" value="ECO:0007669"/>
    <property type="project" value="UniProtKB-UniRule"/>
</dbReference>
<feature type="domain" description="Pyrroline-5-carboxylate reductase dimerisation" evidence="7">
    <location>
        <begin position="158"/>
        <end position="263"/>
    </location>
</feature>
<evidence type="ECO:0000259" key="7">
    <source>
        <dbReference type="Pfam" id="PF14748"/>
    </source>
</evidence>
<dbReference type="InterPro" id="IPR036291">
    <property type="entry name" value="NAD(P)-bd_dom_sf"/>
</dbReference>
<dbReference type="Gene3D" id="3.40.50.720">
    <property type="entry name" value="NAD(P)-binding Rossmann-like Domain"/>
    <property type="match status" value="1"/>
</dbReference>
<dbReference type="Pfam" id="PF03807">
    <property type="entry name" value="F420_oxidored"/>
    <property type="match status" value="1"/>
</dbReference>
<dbReference type="AlphaFoldDB" id="A0A2P7QVY2"/>
<dbReference type="SUPFAM" id="SSF48179">
    <property type="entry name" value="6-phosphogluconate dehydrogenase C-terminal domain-like"/>
    <property type="match status" value="1"/>
</dbReference>
<feature type="binding site" evidence="5">
    <location>
        <begin position="11"/>
        <end position="16"/>
    </location>
    <ligand>
        <name>NADP(+)</name>
        <dbReference type="ChEBI" id="CHEBI:58349"/>
    </ligand>
</feature>
<dbReference type="UniPathway" id="UPA00098">
    <property type="reaction ID" value="UER00361"/>
</dbReference>
<accession>A0A2P7QVY2</accession>
<evidence type="ECO:0000313" key="8">
    <source>
        <dbReference type="EMBL" id="PSJ42128.1"/>
    </source>
</evidence>
<keyword evidence="9" id="KW-1185">Reference proteome</keyword>
<dbReference type="InterPro" id="IPR029036">
    <property type="entry name" value="P5CR_dimer"/>
</dbReference>
<dbReference type="PANTHER" id="PTHR11645">
    <property type="entry name" value="PYRROLINE-5-CARBOXYLATE REDUCTASE"/>
    <property type="match status" value="1"/>
</dbReference>
<dbReference type="PIRSF" id="PIRSF000193">
    <property type="entry name" value="Pyrrol-5-carb_rd"/>
    <property type="match status" value="1"/>
</dbReference>